<evidence type="ECO:0000256" key="1">
    <source>
        <dbReference type="ARBA" id="ARBA00022448"/>
    </source>
</evidence>
<feature type="domain" description="ABC transporter" evidence="6">
    <location>
        <begin position="2"/>
        <end position="229"/>
    </location>
</feature>
<keyword evidence="8" id="KW-1185">Reference proteome</keyword>
<keyword evidence="1" id="KW-0813">Transport</keyword>
<name>A0A2T4JX25_9RHOB</name>
<gene>
    <name evidence="7" type="ORF">C5F48_07130</name>
</gene>
<dbReference type="PROSITE" id="PS00211">
    <property type="entry name" value="ABC_TRANSPORTER_1"/>
    <property type="match status" value="1"/>
</dbReference>
<dbReference type="SUPFAM" id="SSF52540">
    <property type="entry name" value="P-loop containing nucleoside triphosphate hydrolases"/>
    <property type="match status" value="1"/>
</dbReference>
<keyword evidence="4" id="KW-1278">Translocase</keyword>
<dbReference type="PANTHER" id="PTHR42794">
    <property type="entry name" value="HEMIN IMPORT ATP-BINDING PROTEIN HMUV"/>
    <property type="match status" value="1"/>
</dbReference>
<sequence length="248" mass="26123">MLALSNLTVRRGDCPVVDRVTLTVGPGEFVGLIGPNGAGKTTLLRAALGFLAHEGESSLARLTPRERARAVAFLPQAREIAWPVDVETLVALGRAPHLGRAMGVEDRAAVERALQRMGLEGYRARVATALSGGEQARVLIARALAQETPLLLADEPVAGLDPESQIRAMQVFQDLAAEGRAVVASIHDLGLAARHCTRLVLLARGQVVADGPPAAVLTAENMAAVFGVRVFYAETPEGPVVQPLGVTR</sequence>
<evidence type="ECO:0000313" key="7">
    <source>
        <dbReference type="EMBL" id="PTE22461.1"/>
    </source>
</evidence>
<dbReference type="Gene3D" id="3.40.50.300">
    <property type="entry name" value="P-loop containing nucleotide triphosphate hydrolases"/>
    <property type="match status" value="1"/>
</dbReference>
<dbReference type="InterPro" id="IPR027417">
    <property type="entry name" value="P-loop_NTPase"/>
</dbReference>
<dbReference type="InterPro" id="IPR003593">
    <property type="entry name" value="AAA+_ATPase"/>
</dbReference>
<proteinExistence type="predicted"/>
<dbReference type="InterPro" id="IPR017871">
    <property type="entry name" value="ABC_transporter-like_CS"/>
</dbReference>
<protein>
    <submittedName>
        <fullName evidence="7">ABC transporter</fullName>
    </submittedName>
</protein>
<evidence type="ECO:0000313" key="8">
    <source>
        <dbReference type="Proteomes" id="UP000241010"/>
    </source>
</evidence>
<reference evidence="7 8" key="1">
    <citation type="submission" date="2018-03" db="EMBL/GenBank/DDBJ databases">
        <title>Cereibacter changlensis.</title>
        <authorList>
            <person name="Meyer T.E."/>
            <person name="Miller S."/>
            <person name="Lodha T."/>
            <person name="Gandham S."/>
            <person name="Chintalapati S."/>
            <person name="Chintalapati V.R."/>
        </authorList>
    </citation>
    <scope>NUCLEOTIDE SEQUENCE [LARGE SCALE GENOMIC DNA]</scope>
    <source>
        <strain evidence="7 8">JA139</strain>
    </source>
</reference>
<dbReference type="PANTHER" id="PTHR42794:SF1">
    <property type="entry name" value="HEMIN IMPORT ATP-BINDING PROTEIN HMUV"/>
    <property type="match status" value="1"/>
</dbReference>
<dbReference type="AlphaFoldDB" id="A0A2T4JX25"/>
<dbReference type="GO" id="GO:0016887">
    <property type="term" value="F:ATP hydrolysis activity"/>
    <property type="evidence" value="ECO:0007669"/>
    <property type="project" value="InterPro"/>
</dbReference>
<evidence type="ECO:0000256" key="5">
    <source>
        <dbReference type="ARBA" id="ARBA00037066"/>
    </source>
</evidence>
<dbReference type="InterPro" id="IPR003439">
    <property type="entry name" value="ABC_transporter-like_ATP-bd"/>
</dbReference>
<evidence type="ECO:0000256" key="2">
    <source>
        <dbReference type="ARBA" id="ARBA00022741"/>
    </source>
</evidence>
<dbReference type="SMART" id="SM00382">
    <property type="entry name" value="AAA"/>
    <property type="match status" value="1"/>
</dbReference>
<dbReference type="OrthoDB" id="9805601at2"/>
<evidence type="ECO:0000256" key="3">
    <source>
        <dbReference type="ARBA" id="ARBA00022840"/>
    </source>
</evidence>
<evidence type="ECO:0000256" key="4">
    <source>
        <dbReference type="ARBA" id="ARBA00022967"/>
    </source>
</evidence>
<dbReference type="GO" id="GO:0005524">
    <property type="term" value="F:ATP binding"/>
    <property type="evidence" value="ECO:0007669"/>
    <property type="project" value="UniProtKB-KW"/>
</dbReference>
<dbReference type="EMBL" id="PZKG01000022">
    <property type="protein sequence ID" value="PTE22461.1"/>
    <property type="molecule type" value="Genomic_DNA"/>
</dbReference>
<comment type="caution">
    <text evidence="7">The sequence shown here is derived from an EMBL/GenBank/DDBJ whole genome shotgun (WGS) entry which is preliminary data.</text>
</comment>
<keyword evidence="3" id="KW-0067">ATP-binding</keyword>
<keyword evidence="2" id="KW-0547">Nucleotide-binding</keyword>
<dbReference type="Proteomes" id="UP000241010">
    <property type="component" value="Unassembled WGS sequence"/>
</dbReference>
<accession>A0A2T4JX25</accession>
<comment type="function">
    <text evidence="5">Part of the ABC transporter complex HmuTUV involved in hemin import. Responsible for energy coupling to the transport system.</text>
</comment>
<dbReference type="RefSeq" id="WP_107663236.1">
    <property type="nucleotide sequence ID" value="NZ_PZKG01000022.1"/>
</dbReference>
<organism evidence="7 8">
    <name type="scientific">Cereibacter changlensis JA139</name>
    <dbReference type="NCBI Taxonomy" id="1188249"/>
    <lineage>
        <taxon>Bacteria</taxon>
        <taxon>Pseudomonadati</taxon>
        <taxon>Pseudomonadota</taxon>
        <taxon>Alphaproteobacteria</taxon>
        <taxon>Rhodobacterales</taxon>
        <taxon>Paracoccaceae</taxon>
        <taxon>Cereibacter</taxon>
    </lineage>
</organism>
<evidence type="ECO:0000259" key="6">
    <source>
        <dbReference type="PROSITE" id="PS50893"/>
    </source>
</evidence>
<dbReference type="Pfam" id="PF00005">
    <property type="entry name" value="ABC_tran"/>
    <property type="match status" value="1"/>
</dbReference>
<dbReference type="PROSITE" id="PS50893">
    <property type="entry name" value="ABC_TRANSPORTER_2"/>
    <property type="match status" value="1"/>
</dbReference>